<gene>
    <name evidence="1" type="ORF">ANCCAN_08929</name>
</gene>
<evidence type="ECO:0000313" key="2">
    <source>
        <dbReference type="Proteomes" id="UP000252519"/>
    </source>
</evidence>
<dbReference type="OrthoDB" id="5870259at2759"/>
<keyword evidence="2" id="KW-1185">Reference proteome</keyword>
<dbReference type="EMBL" id="JOJR01000112">
    <property type="protein sequence ID" value="RCN45064.1"/>
    <property type="molecule type" value="Genomic_DNA"/>
</dbReference>
<organism evidence="1 2">
    <name type="scientific">Ancylostoma caninum</name>
    <name type="common">Dog hookworm</name>
    <dbReference type="NCBI Taxonomy" id="29170"/>
    <lineage>
        <taxon>Eukaryota</taxon>
        <taxon>Metazoa</taxon>
        <taxon>Ecdysozoa</taxon>
        <taxon>Nematoda</taxon>
        <taxon>Chromadorea</taxon>
        <taxon>Rhabditida</taxon>
        <taxon>Rhabditina</taxon>
        <taxon>Rhabditomorpha</taxon>
        <taxon>Strongyloidea</taxon>
        <taxon>Ancylostomatidae</taxon>
        <taxon>Ancylostomatinae</taxon>
        <taxon>Ancylostoma</taxon>
    </lineage>
</organism>
<sequence>MATEAGWEPRRPIVIWGAGSTKLSRATVGRSTLDWERKLLNVSLDAFAWSSRTLEKATKRFGRRRPDDDGYSLDICVRLTKAPPTANPTYEHIFRLRAFANLQGETTASKIMDRVYGATELGCAYRTEPALFEMEEGYSVYNLNGQDVTLTEEQRRAVDLGTKNLTPTPVDMNRILMSLDEEFEAELTDEEKALCLKFETGRSILERYIENPDLALDMSEEDKEEYAIAERNVSNTVRE</sequence>
<protein>
    <submittedName>
        <fullName evidence="1">Uncharacterized protein</fullName>
    </submittedName>
</protein>
<evidence type="ECO:0000313" key="1">
    <source>
        <dbReference type="EMBL" id="RCN45064.1"/>
    </source>
</evidence>
<dbReference type="AlphaFoldDB" id="A0A368GL35"/>
<proteinExistence type="predicted"/>
<name>A0A368GL35_ANCCA</name>
<comment type="caution">
    <text evidence="1">The sequence shown here is derived from an EMBL/GenBank/DDBJ whole genome shotgun (WGS) entry which is preliminary data.</text>
</comment>
<reference evidence="1 2" key="1">
    <citation type="submission" date="2014-10" db="EMBL/GenBank/DDBJ databases">
        <title>Draft genome of the hookworm Ancylostoma caninum.</title>
        <authorList>
            <person name="Mitreva M."/>
        </authorList>
    </citation>
    <scope>NUCLEOTIDE SEQUENCE [LARGE SCALE GENOMIC DNA]</scope>
    <source>
        <strain evidence="1 2">Baltimore</strain>
    </source>
</reference>
<dbReference type="Proteomes" id="UP000252519">
    <property type="component" value="Unassembled WGS sequence"/>
</dbReference>
<accession>A0A368GL35</accession>